<feature type="signal peptide" evidence="2">
    <location>
        <begin position="1"/>
        <end position="21"/>
    </location>
</feature>
<dbReference type="PANTHER" id="PTHR42928">
    <property type="entry name" value="TRICARBOXYLATE-BINDING PROTEIN"/>
    <property type="match status" value="1"/>
</dbReference>
<evidence type="ECO:0000256" key="1">
    <source>
        <dbReference type="ARBA" id="ARBA00006987"/>
    </source>
</evidence>
<dbReference type="Proteomes" id="UP000243904">
    <property type="component" value="Chromosome I"/>
</dbReference>
<dbReference type="EMBL" id="LT629750">
    <property type="protein sequence ID" value="SDT59063.1"/>
    <property type="molecule type" value="Genomic_DNA"/>
</dbReference>
<dbReference type="Pfam" id="PF03401">
    <property type="entry name" value="TctC"/>
    <property type="match status" value="1"/>
</dbReference>
<proteinExistence type="inferred from homology"/>
<dbReference type="Gene3D" id="3.40.190.150">
    <property type="entry name" value="Bordetella uptake gene, domain 1"/>
    <property type="match status" value="1"/>
</dbReference>
<feature type="chain" id="PRO_5009270094" evidence="2">
    <location>
        <begin position="22"/>
        <end position="320"/>
    </location>
</feature>
<keyword evidence="2" id="KW-0732">Signal</keyword>
<protein>
    <submittedName>
        <fullName evidence="3">Tripartite-type tricarboxylate transporter, receptor component TctC</fullName>
    </submittedName>
</protein>
<dbReference type="PANTHER" id="PTHR42928:SF5">
    <property type="entry name" value="BLR1237 PROTEIN"/>
    <property type="match status" value="1"/>
</dbReference>
<dbReference type="RefSeq" id="WP_146690761.1">
    <property type="nucleotide sequence ID" value="NZ_LT629750.1"/>
</dbReference>
<dbReference type="AlphaFoldDB" id="A0A1H2BLD9"/>
<evidence type="ECO:0000313" key="4">
    <source>
        <dbReference type="Proteomes" id="UP000243904"/>
    </source>
</evidence>
<sequence>MFKAAAHAALFVALSAIPSAAETSYPTRPVTIVVAYAVGGSTDLIARVLTKYMSPVLGQAIIIENKGGADGAIGSATVSRAAPDGYTIVLGTTSTHVINPLLYKDIQYDPVADFQPVSLVAQSPNILVSSPNFDAKSVGDVIARAKAAPGKLNVATGATMHLLNAAMFKSMAHVTWVDVPYKGSGPALNDLMAGQVDLMFDQLPSSLAQVQGGRLKAVAVTSSQRTSVAPEIPTVAESGLPAFEATSWWGVLAPPKTPPEIVAKLNAAIHAALADPRLADTFKSMGLEVRQSTPEEFSRLLVDERAKWQKVITDNKIVVN</sequence>
<organism evidence="3 4">
    <name type="scientific">Bradyrhizobium canariense</name>
    <dbReference type="NCBI Taxonomy" id="255045"/>
    <lineage>
        <taxon>Bacteria</taxon>
        <taxon>Pseudomonadati</taxon>
        <taxon>Pseudomonadota</taxon>
        <taxon>Alphaproteobacteria</taxon>
        <taxon>Hyphomicrobiales</taxon>
        <taxon>Nitrobacteraceae</taxon>
        <taxon>Bradyrhizobium</taxon>
    </lineage>
</organism>
<dbReference type="InterPro" id="IPR042100">
    <property type="entry name" value="Bug_dom1"/>
</dbReference>
<name>A0A1H2BLD9_9BRAD</name>
<reference evidence="4" key="1">
    <citation type="submission" date="2016-10" db="EMBL/GenBank/DDBJ databases">
        <authorList>
            <person name="Varghese N."/>
            <person name="Submissions S."/>
        </authorList>
    </citation>
    <scope>NUCLEOTIDE SEQUENCE [LARGE SCALE GENOMIC DNA]</scope>
    <source>
        <strain evidence="4">GAS369</strain>
    </source>
</reference>
<dbReference type="CDD" id="cd13578">
    <property type="entry name" value="PBP2_Bug27"/>
    <property type="match status" value="1"/>
</dbReference>
<dbReference type="SUPFAM" id="SSF53850">
    <property type="entry name" value="Periplasmic binding protein-like II"/>
    <property type="match status" value="1"/>
</dbReference>
<dbReference type="Gene3D" id="3.40.190.10">
    <property type="entry name" value="Periplasmic binding protein-like II"/>
    <property type="match status" value="1"/>
</dbReference>
<accession>A0A1H2BLD9</accession>
<dbReference type="InterPro" id="IPR005064">
    <property type="entry name" value="BUG"/>
</dbReference>
<keyword evidence="3" id="KW-0675">Receptor</keyword>
<dbReference type="PIRSF" id="PIRSF017082">
    <property type="entry name" value="YflP"/>
    <property type="match status" value="1"/>
</dbReference>
<keyword evidence="4" id="KW-1185">Reference proteome</keyword>
<gene>
    <name evidence="3" type="ORF">SAMN05444158_7311</name>
</gene>
<evidence type="ECO:0000313" key="3">
    <source>
        <dbReference type="EMBL" id="SDT59063.1"/>
    </source>
</evidence>
<comment type="similarity">
    <text evidence="1">Belongs to the UPF0065 (bug) family.</text>
</comment>
<evidence type="ECO:0000256" key="2">
    <source>
        <dbReference type="SAM" id="SignalP"/>
    </source>
</evidence>